<accession>W7DB39</accession>
<protein>
    <submittedName>
        <fullName evidence="1">Uncharacterized protein</fullName>
    </submittedName>
</protein>
<sequence length="64" mass="7518">MAVSKVDAFINNHDYVRVTDMGHITEVQYMEHWNRTCPILKLNRSEYLVKSTGEIGEFKQSETR</sequence>
<evidence type="ECO:0000313" key="2">
    <source>
        <dbReference type="Proteomes" id="UP000019241"/>
    </source>
</evidence>
<proteinExistence type="predicted"/>
<dbReference type="AlphaFoldDB" id="W7DB39"/>
<feature type="non-terminal residue" evidence="1">
    <location>
        <position position="64"/>
    </location>
</feature>
<evidence type="ECO:0000313" key="1">
    <source>
        <dbReference type="EMBL" id="EUJ42518.1"/>
    </source>
</evidence>
<gene>
    <name evidence="1" type="ORF">MCOL2_20937</name>
</gene>
<reference evidence="1 2" key="1">
    <citation type="submission" date="2012-12" db="EMBL/GenBank/DDBJ databases">
        <title>Novel taxa of Listeriaceae from agricultural environments in the United States.</title>
        <authorList>
            <person name="den Bakker H.C."/>
            <person name="Allred A."/>
            <person name="Warchocki S."/>
            <person name="Wright E.M."/>
            <person name="Burrell A."/>
            <person name="Nightingale K.K."/>
            <person name="Kephart D."/>
            <person name="Wiedmann M."/>
        </authorList>
    </citation>
    <scope>NUCLEOTIDE SEQUENCE [LARGE SCALE GENOMIC DNA]</scope>
    <source>
        <strain evidence="1 2">FSL S10-1203</strain>
    </source>
</reference>
<comment type="caution">
    <text evidence="1">The sequence shown here is derived from an EMBL/GenBank/DDBJ whole genome shotgun (WGS) entry which is preliminary data.</text>
</comment>
<organism evidence="1 2">
    <name type="scientific">Listeria fleischmannii FSL S10-1203</name>
    <dbReference type="NCBI Taxonomy" id="1265822"/>
    <lineage>
        <taxon>Bacteria</taxon>
        <taxon>Bacillati</taxon>
        <taxon>Bacillota</taxon>
        <taxon>Bacilli</taxon>
        <taxon>Bacillales</taxon>
        <taxon>Listeriaceae</taxon>
        <taxon>Listeria</taxon>
    </lineage>
</organism>
<dbReference type="EMBL" id="AODM01000112">
    <property type="protein sequence ID" value="EUJ42518.1"/>
    <property type="molecule type" value="Genomic_DNA"/>
</dbReference>
<name>W7DB39_9LIST</name>
<dbReference type="Proteomes" id="UP000019241">
    <property type="component" value="Unassembled WGS sequence"/>
</dbReference>